<organism evidence="5 6">
    <name type="scientific">Roseovarius spongiae</name>
    <dbReference type="NCBI Taxonomy" id="2320272"/>
    <lineage>
        <taxon>Bacteria</taxon>
        <taxon>Pseudomonadati</taxon>
        <taxon>Pseudomonadota</taxon>
        <taxon>Alphaproteobacteria</taxon>
        <taxon>Rhodobacterales</taxon>
        <taxon>Roseobacteraceae</taxon>
        <taxon>Roseovarius</taxon>
    </lineage>
</organism>
<dbReference type="SUPFAM" id="SSF101790">
    <property type="entry name" value="Aminomethyltransferase beta-barrel domain"/>
    <property type="match status" value="1"/>
</dbReference>
<dbReference type="InterPro" id="IPR041117">
    <property type="entry name" value="SoxA_A3"/>
</dbReference>
<keyword evidence="2" id="KW-0560">Oxidoreductase</keyword>
<dbReference type="PRINTS" id="PR00368">
    <property type="entry name" value="FADPNR"/>
</dbReference>
<dbReference type="Gene3D" id="3.50.50.60">
    <property type="entry name" value="FAD/NAD(P)-binding domain"/>
    <property type="match status" value="1"/>
</dbReference>
<protein>
    <submittedName>
        <fullName evidence="5">FAD-dependent oxidoreductase</fullName>
    </submittedName>
</protein>
<dbReference type="Pfam" id="PF13510">
    <property type="entry name" value="Fer2_4"/>
    <property type="match status" value="1"/>
</dbReference>
<dbReference type="InterPro" id="IPR029043">
    <property type="entry name" value="GcvT/YgfZ_C"/>
</dbReference>
<dbReference type="InterPro" id="IPR036188">
    <property type="entry name" value="FAD/NAD-bd_sf"/>
</dbReference>
<dbReference type="InterPro" id="IPR027266">
    <property type="entry name" value="TrmE/GcvT-like"/>
</dbReference>
<dbReference type="InterPro" id="IPR051691">
    <property type="entry name" value="Metab_Enz_Cyan_OpOx_G3PDH"/>
</dbReference>
<dbReference type="SUPFAM" id="SSF103025">
    <property type="entry name" value="Folate-binding domain"/>
    <property type="match status" value="1"/>
</dbReference>
<keyword evidence="6" id="KW-1185">Reference proteome</keyword>
<accession>A0A3A8BAI5</accession>
<evidence type="ECO:0000313" key="5">
    <source>
        <dbReference type="EMBL" id="RKF16152.1"/>
    </source>
</evidence>
<dbReference type="Pfam" id="PF12831">
    <property type="entry name" value="FAD_oxidored"/>
    <property type="match status" value="1"/>
</dbReference>
<evidence type="ECO:0000259" key="3">
    <source>
        <dbReference type="Pfam" id="PF01571"/>
    </source>
</evidence>
<dbReference type="PRINTS" id="PR00411">
    <property type="entry name" value="PNDRDTASEI"/>
</dbReference>
<dbReference type="PANTHER" id="PTHR42949">
    <property type="entry name" value="ANAEROBIC GLYCEROL-3-PHOSPHATE DEHYDROGENASE SUBUNIT B"/>
    <property type="match status" value="1"/>
</dbReference>
<sequence>MSGWRLDRGGEIDRDRPIGFTFDGHAVTGFAGDTLASALLASGRRVLGRSFKYHRPRGLWGAGAEEPNAIVDVTEGGVTTPNLRATLEPLREGLALRSVNTWPEAARDRHRLLDRLNRFLPAGFYYKTFMAGGWMRWEPMIRRMAGLGRLDPANAPPADCAQINARADLLVIGAGPAGLAAARAAARAGRAVWLIDDGDAPGGSLRWRGGDIDGGPWRDWCADTQERILRAGGKILSRTTLWGAFDHGLYAAWERRCGAPDRLWRIRAGDVILAAGAIERPLWFANNDLPGVISAEAALRYLTLHGAVAGRRIVLATGNDGSYPVAAALARAGCDVTLADARGDTPDAPEGVDLRRETRVTGAEGRDAVARVRLNGVLQEADTLLVSGGLTPSVHIFMQAGGRLDWDAECDALIPRAGSASMRVAGAANGAFALADALAEGHAAAGGAGNAPRAEAAGDWGVLPMRPDPDAAGRQWIDFQNDVTLKDVALAQREGFVSVEHLKRYTTLGMATDQGRTSNFAGLAAMAGLTDRSIPETGTTTYRPPFLPVPLTVIAGRRRGQLFDPPRRLTLERAHRAAGAQLREYGGWLRPAHYGDDEAEAALREAGVARETVALYDASPLGKIEVIGPGAAELLDFCFFTRLSTLKPGRARYGLMLSETGIVFDDGVTLRLAGDRFIVSASSSHVDGVRLRLEDARQDRFDPARVFLHDVTAHWTTLCVAGPRARDVLRAAGVPVDLDDAALPHMGVTEADWNGRTLRIARVSFTGERSYELSVPSRHAEWLESLLAARVGEAGGGRIGLEAVLTLRAQKGFILIGKDTDGLTMPQDLGWPNRREDEFIGKRSLLTDEALRNDRRQLVGLTATDGGAAFTAGAHLVPLDAARRSLGFVTSVAPDPGAPHALALLESGRSRMGESVGVFDNGAVREARVIAPCAFDAKGERLHA</sequence>
<evidence type="ECO:0000313" key="6">
    <source>
        <dbReference type="Proteomes" id="UP000281128"/>
    </source>
</evidence>
<comment type="similarity">
    <text evidence="1">Belongs to the GcvT family.</text>
</comment>
<dbReference type="OrthoDB" id="5287468at2"/>
<dbReference type="GO" id="GO:0016491">
    <property type="term" value="F:oxidoreductase activity"/>
    <property type="evidence" value="ECO:0007669"/>
    <property type="project" value="UniProtKB-KW"/>
</dbReference>
<dbReference type="Pfam" id="PF01571">
    <property type="entry name" value="GCV_T"/>
    <property type="match status" value="1"/>
</dbReference>
<dbReference type="AlphaFoldDB" id="A0A3A8BAI5"/>
<name>A0A3A8BAI5_9RHOB</name>
<dbReference type="EMBL" id="RAPE01000001">
    <property type="protein sequence ID" value="RKF16152.1"/>
    <property type="molecule type" value="Genomic_DNA"/>
</dbReference>
<evidence type="ECO:0000256" key="1">
    <source>
        <dbReference type="ARBA" id="ARBA00008609"/>
    </source>
</evidence>
<dbReference type="Gene3D" id="3.10.20.440">
    <property type="entry name" value="2Fe-2S iron-sulphur cluster binding domain, sarcosine oxidase, alpha subunit, N-terminal domain"/>
    <property type="match status" value="1"/>
</dbReference>
<dbReference type="Gene3D" id="3.30.1360.120">
    <property type="entry name" value="Probable tRNA modification gtpase trme, domain 1"/>
    <property type="match status" value="1"/>
</dbReference>
<dbReference type="Proteomes" id="UP000281128">
    <property type="component" value="Unassembled WGS sequence"/>
</dbReference>
<dbReference type="InterPro" id="IPR006222">
    <property type="entry name" value="GCVT_N"/>
</dbReference>
<evidence type="ECO:0000259" key="4">
    <source>
        <dbReference type="Pfam" id="PF17806"/>
    </source>
</evidence>
<proteinExistence type="inferred from homology"/>
<dbReference type="PANTHER" id="PTHR42949:SF3">
    <property type="entry name" value="ANAEROBIC GLYCEROL-3-PHOSPHATE DEHYDROGENASE SUBUNIT B"/>
    <property type="match status" value="1"/>
</dbReference>
<comment type="caution">
    <text evidence="5">The sequence shown here is derived from an EMBL/GenBank/DDBJ whole genome shotgun (WGS) entry which is preliminary data.</text>
</comment>
<dbReference type="InterPro" id="IPR042204">
    <property type="entry name" value="2Fe-2S-bd_N"/>
</dbReference>
<dbReference type="Pfam" id="PF17806">
    <property type="entry name" value="SO_alpha_A3"/>
    <property type="match status" value="1"/>
</dbReference>
<gene>
    <name evidence="5" type="ORF">D6850_00875</name>
</gene>
<feature type="domain" description="GCVT N-terminal" evidence="3">
    <location>
        <begin position="573"/>
        <end position="830"/>
    </location>
</feature>
<dbReference type="SUPFAM" id="SSF51905">
    <property type="entry name" value="FAD/NAD(P)-binding domain"/>
    <property type="match status" value="1"/>
</dbReference>
<evidence type="ECO:0000256" key="2">
    <source>
        <dbReference type="ARBA" id="ARBA00023002"/>
    </source>
</evidence>
<feature type="domain" description="SoxA A3" evidence="4">
    <location>
        <begin position="473"/>
        <end position="557"/>
    </location>
</feature>
<dbReference type="RefSeq" id="WP_121163087.1">
    <property type="nucleotide sequence ID" value="NZ_RAPE01000001.1"/>
</dbReference>
<reference evidence="5 6" key="1">
    <citation type="submission" date="2018-09" db="EMBL/GenBank/DDBJ databases">
        <title>Roseovarius spongiae sp. nov., isolated from a marine sponge.</title>
        <authorList>
            <person name="Zhuang L."/>
            <person name="Luo L."/>
        </authorList>
    </citation>
    <scope>NUCLEOTIDE SEQUENCE [LARGE SCALE GENOMIC DNA]</scope>
    <source>
        <strain evidence="5 6">HN-E21</strain>
    </source>
</reference>